<sequence>MLAIAFVDGRAVPTSLTPQQIQVLFPQGIIGLRSLPDGEFVFPSEAGTIHLEAQKHFTLQPLSASATQSSESMASPKALGNSAKKVATSKQQIGALESPIASPTISKKQQQPQHQPHPRLVTGGHAAGWYGSNAGSGVGGHIYQNLPQPSFDDEDSNGEDSGQHVQLIHQSLPRASSLTRSFEPRQGKLILDRVHEHLMLPLFVYDIIDTPEFQRLRSLKQLGMTSYLYPGATHTRFEHSIGVAHLAGLMVKKIARRQPELLITDEDILCVTVAGLCHDLGHGPFSHLFEEIVNRNRRSGFWHHEEMSIRLLRRILERFPIQTYNLNQQDANFIALCIVGLKVGAPWPDNVGRPKEKRFLVEIVSNKRSGIDVDKLDYFMRDSLCCYGRAAVDCHVPRLLAACKVLCFEDEYQICYEEKLALSLGDIFTLRAKLHKYAYQHRIVKVLDHMIADILEAADPFFHVRGKDNKPCRISECVDDEDAFCQMGDWIFDAIDASTVPGIAKAQALIARIKSRDLYSVVGTAMFARYQHRATTHGVKEELLQYIVDDSLAAKMEEELIIDFVKITYGSSDSEGNPDDPINSVTFYNPKSSGNNAFRLPRARQSPLFSPSEFGEKSIIVMVRNREFAKIASVAFQKWRDAHTRNLGVEVPVYNISPNNQLSARGGAAAAKRAREERLGAPIELNLGGFGASSRVSSQSTPFTGDE</sequence>
<dbReference type="PROSITE" id="PS51831">
    <property type="entry name" value="HD"/>
    <property type="match status" value="1"/>
</dbReference>
<dbReference type="PANTHER" id="PTHR11373">
    <property type="entry name" value="DEOXYNUCLEOSIDE TRIPHOSPHATE TRIPHOSPHOHYDROLASE"/>
    <property type="match status" value="1"/>
</dbReference>
<dbReference type="InterPro" id="IPR050135">
    <property type="entry name" value="dGTPase-like"/>
</dbReference>
<dbReference type="GO" id="GO:0005634">
    <property type="term" value="C:nucleus"/>
    <property type="evidence" value="ECO:0007669"/>
    <property type="project" value="TreeGrafter"/>
</dbReference>
<dbReference type="OMA" id="RDSIACY"/>
<feature type="region of interest" description="Disordered" evidence="1">
    <location>
        <begin position="62"/>
        <end position="126"/>
    </location>
</feature>
<reference evidence="4" key="1">
    <citation type="submission" date="2015-09" db="EMBL/GenBank/DDBJ databases">
        <authorList>
            <consortium name="Pathogen Informatics"/>
        </authorList>
    </citation>
    <scope>NUCLEOTIDE SEQUENCE [LARGE SCALE GENOMIC DNA]</scope>
    <source>
        <strain evidence="4">Lake Konstanz</strain>
    </source>
</reference>
<dbReference type="GO" id="GO:0008832">
    <property type="term" value="F:dGTPase activity"/>
    <property type="evidence" value="ECO:0007669"/>
    <property type="project" value="TreeGrafter"/>
</dbReference>
<dbReference type="Gene3D" id="1.10.3210.10">
    <property type="entry name" value="Hypothetical protein af1432"/>
    <property type="match status" value="1"/>
</dbReference>
<gene>
    <name evidence="3" type="ORF">BSAL_09320</name>
</gene>
<feature type="compositionally biased region" description="Polar residues" evidence="1">
    <location>
        <begin position="62"/>
        <end position="73"/>
    </location>
</feature>
<dbReference type="AlphaFoldDB" id="A0A0S4J714"/>
<proteinExistence type="predicted"/>
<dbReference type="Gene3D" id="3.30.70.2760">
    <property type="match status" value="1"/>
</dbReference>
<feature type="domain" description="HD" evidence="2">
    <location>
        <begin position="236"/>
        <end position="379"/>
    </location>
</feature>
<dbReference type="CDD" id="cd00077">
    <property type="entry name" value="HDc"/>
    <property type="match status" value="1"/>
</dbReference>
<dbReference type="OrthoDB" id="9991235at2759"/>
<dbReference type="Proteomes" id="UP000051952">
    <property type="component" value="Unassembled WGS sequence"/>
</dbReference>
<dbReference type="EMBL" id="CYKH01001477">
    <property type="protein sequence ID" value="CUG87238.1"/>
    <property type="molecule type" value="Genomic_DNA"/>
</dbReference>
<dbReference type="Pfam" id="PF01966">
    <property type="entry name" value="HD"/>
    <property type="match status" value="1"/>
</dbReference>
<dbReference type="GO" id="GO:0006203">
    <property type="term" value="P:dGTP catabolic process"/>
    <property type="evidence" value="ECO:0007669"/>
    <property type="project" value="TreeGrafter"/>
</dbReference>
<feature type="region of interest" description="Disordered" evidence="1">
    <location>
        <begin position="141"/>
        <end position="163"/>
    </location>
</feature>
<dbReference type="InterPro" id="IPR003607">
    <property type="entry name" value="HD/PDEase_dom"/>
</dbReference>
<evidence type="ECO:0000313" key="3">
    <source>
        <dbReference type="EMBL" id="CUG87238.1"/>
    </source>
</evidence>
<keyword evidence="4" id="KW-1185">Reference proteome</keyword>
<name>A0A0S4J714_BODSA</name>
<protein>
    <recommendedName>
        <fullName evidence="2">HD domain-containing protein</fullName>
    </recommendedName>
</protein>
<evidence type="ECO:0000259" key="2">
    <source>
        <dbReference type="PROSITE" id="PS51831"/>
    </source>
</evidence>
<dbReference type="InterPro" id="IPR006674">
    <property type="entry name" value="HD_domain"/>
</dbReference>
<dbReference type="SMART" id="SM00471">
    <property type="entry name" value="HDc"/>
    <property type="match status" value="1"/>
</dbReference>
<evidence type="ECO:0000256" key="1">
    <source>
        <dbReference type="SAM" id="MobiDB-lite"/>
    </source>
</evidence>
<evidence type="ECO:0000313" key="4">
    <source>
        <dbReference type="Proteomes" id="UP000051952"/>
    </source>
</evidence>
<accession>A0A0S4J714</accession>
<organism evidence="3 4">
    <name type="scientific">Bodo saltans</name>
    <name type="common">Flagellated protozoan</name>
    <dbReference type="NCBI Taxonomy" id="75058"/>
    <lineage>
        <taxon>Eukaryota</taxon>
        <taxon>Discoba</taxon>
        <taxon>Euglenozoa</taxon>
        <taxon>Kinetoplastea</taxon>
        <taxon>Metakinetoplastina</taxon>
        <taxon>Eubodonida</taxon>
        <taxon>Bodonidae</taxon>
        <taxon>Bodo</taxon>
    </lineage>
</organism>
<dbReference type="SUPFAM" id="SSF109604">
    <property type="entry name" value="HD-domain/PDEase-like"/>
    <property type="match status" value="1"/>
</dbReference>
<dbReference type="PANTHER" id="PTHR11373:SF4">
    <property type="entry name" value="DEOXYNUCLEOSIDE TRIPHOSPHATE TRIPHOSPHOHYDROLASE SAMHD1"/>
    <property type="match status" value="1"/>
</dbReference>
<dbReference type="VEuPathDB" id="TriTrypDB:BSAL_09320"/>